<comment type="similarity">
    <text evidence="1">Belongs to the flavin-dependent halogenase family.</text>
</comment>
<keyword evidence="2" id="KW-0560">Oxidoreductase</keyword>
<evidence type="ECO:0000256" key="3">
    <source>
        <dbReference type="ARBA" id="ARBA00023033"/>
    </source>
</evidence>
<dbReference type="Proteomes" id="UP000559027">
    <property type="component" value="Unassembled WGS sequence"/>
</dbReference>
<keyword evidence="6" id="KW-1185">Reference proteome</keyword>
<comment type="caution">
    <text evidence="5">The sequence shown here is derived from an EMBL/GenBank/DDBJ whole genome shotgun (WGS) entry which is preliminary data.</text>
</comment>
<dbReference type="PRINTS" id="PR00420">
    <property type="entry name" value="RNGMNOXGNASE"/>
</dbReference>
<evidence type="ECO:0000313" key="5">
    <source>
        <dbReference type="EMBL" id="KAF5353912.1"/>
    </source>
</evidence>
<dbReference type="GO" id="GO:0044550">
    <property type="term" value="P:secondary metabolite biosynthetic process"/>
    <property type="evidence" value="ECO:0007669"/>
    <property type="project" value="UniProtKB-ARBA"/>
</dbReference>
<dbReference type="PANTHER" id="PTHR43747">
    <property type="entry name" value="FAD-BINDING PROTEIN"/>
    <property type="match status" value="1"/>
</dbReference>
<accession>A0A8H5D579</accession>
<dbReference type="GO" id="GO:0140907">
    <property type="term" value="F:flavin-dependent halogenase activity"/>
    <property type="evidence" value="ECO:0007669"/>
    <property type="project" value="UniProtKB-ARBA"/>
</dbReference>
<dbReference type="OrthoDB" id="3340390at2759"/>
<protein>
    <recommendedName>
        <fullName evidence="7">Halogenase</fullName>
    </recommendedName>
</protein>
<comment type="catalytic activity">
    <reaction evidence="4">
        <text>melleolide F + FADH2 + chloride + O2 = 6'-chloromelleolide F + FAD + 2 H2O + H(+)</text>
        <dbReference type="Rhea" id="RHEA:67160"/>
        <dbReference type="ChEBI" id="CHEBI:15377"/>
        <dbReference type="ChEBI" id="CHEBI:15378"/>
        <dbReference type="ChEBI" id="CHEBI:15379"/>
        <dbReference type="ChEBI" id="CHEBI:17996"/>
        <dbReference type="ChEBI" id="CHEBI:57692"/>
        <dbReference type="ChEBI" id="CHEBI:58307"/>
        <dbReference type="ChEBI" id="CHEBI:167712"/>
        <dbReference type="ChEBI" id="CHEBI:167713"/>
    </reaction>
    <physiologicalReaction direction="left-to-right" evidence="4">
        <dbReference type="Rhea" id="RHEA:67161"/>
    </physiologicalReaction>
</comment>
<reference evidence="5 6" key="1">
    <citation type="journal article" date="2020" name="ISME J.">
        <title>Uncovering the hidden diversity of litter-decomposition mechanisms in mushroom-forming fungi.</title>
        <authorList>
            <person name="Floudas D."/>
            <person name="Bentzer J."/>
            <person name="Ahren D."/>
            <person name="Johansson T."/>
            <person name="Persson P."/>
            <person name="Tunlid A."/>
        </authorList>
    </citation>
    <scope>NUCLEOTIDE SEQUENCE [LARGE SCALE GENOMIC DNA]</scope>
    <source>
        <strain evidence="5 6">CBS 146.42</strain>
    </source>
</reference>
<evidence type="ECO:0000256" key="1">
    <source>
        <dbReference type="ARBA" id="ARBA00005706"/>
    </source>
</evidence>
<proteinExistence type="inferred from homology"/>
<evidence type="ECO:0000256" key="4">
    <source>
        <dbReference type="ARBA" id="ARBA00049364"/>
    </source>
</evidence>
<sequence>MPQIPTQTQILVIGGGPGGSFSAAALAREGFEVTLFEADKFPRYHIGESLLPSVRPFLQFVGAEEKVMEQGFCPKPGAAIKFNQHKREGYTDFIGRGPEFGSWNVSRSAFDHLLLQHASSCGVKVFENTKVNTIEFQKQDDPKSRPVAVNYKNSEGKEGRITFDYLVDASGRNGVMSTKYLKNRHNNETLKNIAIWGYWENCGRYKPGTNREGAIWIEALTDESGWAWFIPLEKNLVSVGVVMNHAQSIQKRNAFREESGNPNSSLHDFYLSQVKLAPGLVSDLIPNGRMVEKEGGPIVRQASDYSYSADSYAGPRYRLVGDAACFIDPFFSSGVHLAFTGGLSAAGTIATSIRGAASEEECVKWHDTKVAVSYTRFMLVVLGSYKQMRSQSENVLSDVNEDNFDRAFDLLRPIIQGTADVNKKVTEDEVHRTMDFVKNVFAPTDPELEAAVQQRVAPEFFEGGDILLPSQVEAMFDDEDVKHVLHVVNARKPVHKMFDTQKEFGSEPINGYTIKLVRGELGMVRPQSIVVA</sequence>
<dbReference type="PANTHER" id="PTHR43747:SF5">
    <property type="entry name" value="FAD-BINDING DOMAIN-CONTAINING PROTEIN"/>
    <property type="match status" value="1"/>
</dbReference>
<keyword evidence="3" id="KW-0503">Monooxygenase</keyword>
<dbReference type="InterPro" id="IPR050816">
    <property type="entry name" value="Flavin-dep_Halogenase_NPB"/>
</dbReference>
<name>A0A8H5D579_9AGAR</name>
<dbReference type="Pfam" id="PF04820">
    <property type="entry name" value="Trp_halogenase"/>
    <property type="match status" value="2"/>
</dbReference>
<gene>
    <name evidence="5" type="ORF">D9756_007139</name>
</gene>
<dbReference type="InterPro" id="IPR036188">
    <property type="entry name" value="FAD/NAD-bd_sf"/>
</dbReference>
<dbReference type="GO" id="GO:0004497">
    <property type="term" value="F:monooxygenase activity"/>
    <property type="evidence" value="ECO:0007669"/>
    <property type="project" value="UniProtKB-KW"/>
</dbReference>
<organism evidence="5 6">
    <name type="scientific">Leucocoprinus leucothites</name>
    <dbReference type="NCBI Taxonomy" id="201217"/>
    <lineage>
        <taxon>Eukaryota</taxon>
        <taxon>Fungi</taxon>
        <taxon>Dikarya</taxon>
        <taxon>Basidiomycota</taxon>
        <taxon>Agaricomycotina</taxon>
        <taxon>Agaricomycetes</taxon>
        <taxon>Agaricomycetidae</taxon>
        <taxon>Agaricales</taxon>
        <taxon>Agaricineae</taxon>
        <taxon>Agaricaceae</taxon>
        <taxon>Leucocoprinus</taxon>
    </lineage>
</organism>
<evidence type="ECO:0008006" key="7">
    <source>
        <dbReference type="Google" id="ProtNLM"/>
    </source>
</evidence>
<dbReference type="Gene3D" id="3.50.50.60">
    <property type="entry name" value="FAD/NAD(P)-binding domain"/>
    <property type="match status" value="1"/>
</dbReference>
<dbReference type="SUPFAM" id="SSF51905">
    <property type="entry name" value="FAD/NAD(P)-binding domain"/>
    <property type="match status" value="1"/>
</dbReference>
<dbReference type="AlphaFoldDB" id="A0A8H5D579"/>
<dbReference type="InterPro" id="IPR006905">
    <property type="entry name" value="Flavin_halogenase"/>
</dbReference>
<evidence type="ECO:0000313" key="6">
    <source>
        <dbReference type="Proteomes" id="UP000559027"/>
    </source>
</evidence>
<dbReference type="EMBL" id="JAACJO010000009">
    <property type="protein sequence ID" value="KAF5353912.1"/>
    <property type="molecule type" value="Genomic_DNA"/>
</dbReference>
<evidence type="ECO:0000256" key="2">
    <source>
        <dbReference type="ARBA" id="ARBA00023002"/>
    </source>
</evidence>